<gene>
    <name evidence="1" type="ORF">NQG31_14545</name>
</gene>
<dbReference type="Proteomes" id="UP001206821">
    <property type="component" value="Unassembled WGS sequence"/>
</dbReference>
<keyword evidence="2" id="KW-1185">Reference proteome</keyword>
<proteinExistence type="predicted"/>
<protein>
    <submittedName>
        <fullName evidence="1">Uncharacterized protein</fullName>
    </submittedName>
</protein>
<sequence length="85" mass="9734">MKKITGIFFIAAAVLLLGSSFKPLVDEMPRLTKIESPTTLRFVDEMPRLTKVEAPTTQRFVDEMPRLTKIEEPAKKYVDELPRLV</sequence>
<evidence type="ECO:0000313" key="1">
    <source>
        <dbReference type="EMBL" id="MCT4796766.1"/>
    </source>
</evidence>
<reference evidence="1 2" key="1">
    <citation type="submission" date="2022-07" db="EMBL/GenBank/DDBJ databases">
        <title>Genomic and pangenome structural analysis of the polyextremophile Exiguobacterium.</title>
        <authorList>
            <person name="Shen L."/>
        </authorList>
    </citation>
    <scope>NUCLEOTIDE SEQUENCE [LARGE SCALE GENOMIC DNA]</scope>
    <source>
        <strain evidence="1 2">12_1</strain>
    </source>
</reference>
<dbReference type="EMBL" id="JANIEK010000104">
    <property type="protein sequence ID" value="MCT4796766.1"/>
    <property type="molecule type" value="Genomic_DNA"/>
</dbReference>
<accession>A0ABT2L257</accession>
<name>A0ABT2L257_9BACL</name>
<evidence type="ECO:0000313" key="2">
    <source>
        <dbReference type="Proteomes" id="UP001206821"/>
    </source>
</evidence>
<comment type="caution">
    <text evidence="1">The sequence shown here is derived from an EMBL/GenBank/DDBJ whole genome shotgun (WGS) entry which is preliminary data.</text>
</comment>
<organism evidence="1 2">
    <name type="scientific">Exiguobacterium alkaliphilum</name>
    <dbReference type="NCBI Taxonomy" id="1428684"/>
    <lineage>
        <taxon>Bacteria</taxon>
        <taxon>Bacillati</taxon>
        <taxon>Bacillota</taxon>
        <taxon>Bacilli</taxon>
        <taxon>Bacillales</taxon>
        <taxon>Bacillales Family XII. Incertae Sedis</taxon>
        <taxon>Exiguobacterium</taxon>
    </lineage>
</organism>
<dbReference type="RefSeq" id="WP_034814304.1">
    <property type="nucleotide sequence ID" value="NZ_JANIEK010000104.1"/>
</dbReference>